<dbReference type="KEGG" id="mic:Mic7113_3156"/>
<dbReference type="SUPFAM" id="SSF88659">
    <property type="entry name" value="Sigma3 and sigma4 domains of RNA polymerase sigma factors"/>
    <property type="match status" value="1"/>
</dbReference>
<dbReference type="EMBL" id="CP003630">
    <property type="protein sequence ID" value="AFZ18899.1"/>
    <property type="molecule type" value="Genomic_DNA"/>
</dbReference>
<evidence type="ECO:0000313" key="2">
    <source>
        <dbReference type="Proteomes" id="UP000010471"/>
    </source>
</evidence>
<dbReference type="Proteomes" id="UP000010471">
    <property type="component" value="Chromosome"/>
</dbReference>
<gene>
    <name evidence="1" type="ORF">Mic7113_3156</name>
</gene>
<dbReference type="RefSeq" id="WP_015183044.1">
    <property type="nucleotide sequence ID" value="NC_019738.1"/>
</dbReference>
<dbReference type="HOGENOM" id="CLU_3009282_0_0_3"/>
<protein>
    <submittedName>
        <fullName evidence="1">Uncharacterized protein</fullName>
    </submittedName>
</protein>
<evidence type="ECO:0000313" key="1">
    <source>
        <dbReference type="EMBL" id="AFZ18899.1"/>
    </source>
</evidence>
<proteinExistence type="predicted"/>
<name>K9WGI4_9CYAN</name>
<organism evidence="1 2">
    <name type="scientific">Allocoleopsis franciscana PCC 7113</name>
    <dbReference type="NCBI Taxonomy" id="1173027"/>
    <lineage>
        <taxon>Bacteria</taxon>
        <taxon>Bacillati</taxon>
        <taxon>Cyanobacteriota</taxon>
        <taxon>Cyanophyceae</taxon>
        <taxon>Coleofasciculales</taxon>
        <taxon>Coleofasciculaceae</taxon>
        <taxon>Allocoleopsis</taxon>
        <taxon>Allocoleopsis franciscana</taxon>
    </lineage>
</organism>
<keyword evidence="2" id="KW-1185">Reference proteome</keyword>
<reference evidence="1 2" key="1">
    <citation type="submission" date="2012-06" db="EMBL/GenBank/DDBJ databases">
        <title>Finished chromosome of genome of Microcoleus sp. PCC 7113.</title>
        <authorList>
            <consortium name="US DOE Joint Genome Institute"/>
            <person name="Gugger M."/>
            <person name="Coursin T."/>
            <person name="Rippka R."/>
            <person name="Tandeau De Marsac N."/>
            <person name="Huntemann M."/>
            <person name="Wei C.-L."/>
            <person name="Han J."/>
            <person name="Detter J.C."/>
            <person name="Han C."/>
            <person name="Tapia R."/>
            <person name="Chen A."/>
            <person name="Kyrpides N."/>
            <person name="Mavromatis K."/>
            <person name="Markowitz V."/>
            <person name="Szeto E."/>
            <person name="Ivanova N."/>
            <person name="Pagani I."/>
            <person name="Pati A."/>
            <person name="Goodwin L."/>
            <person name="Nordberg H.P."/>
            <person name="Cantor M.N."/>
            <person name="Hua S.X."/>
            <person name="Woyke T."/>
            <person name="Kerfeld C.A."/>
        </authorList>
    </citation>
    <scope>NUCLEOTIDE SEQUENCE [LARGE SCALE GENOMIC DNA]</scope>
    <source>
        <strain evidence="1 2">PCC 7113</strain>
    </source>
</reference>
<accession>K9WGI4</accession>
<sequence>MPNYQNQNQIISQRTKDLIEKLLFGKVSLKEIAKITGISEQYLRSYVNDQYDFIPE</sequence>
<dbReference type="AlphaFoldDB" id="K9WGI4"/>
<dbReference type="InterPro" id="IPR013324">
    <property type="entry name" value="RNA_pol_sigma_r3/r4-like"/>
</dbReference>